<keyword evidence="1" id="KW-1133">Transmembrane helix</keyword>
<keyword evidence="1" id="KW-0812">Transmembrane</keyword>
<accession>A0A0E9SBM8</accession>
<dbReference type="AlphaFoldDB" id="A0A0E9SBM8"/>
<reference evidence="2" key="2">
    <citation type="journal article" date="2015" name="Fish Shellfish Immunol.">
        <title>Early steps in the European eel (Anguilla anguilla)-Vibrio vulnificus interaction in the gills: Role of the RtxA13 toxin.</title>
        <authorList>
            <person name="Callol A."/>
            <person name="Pajuelo D."/>
            <person name="Ebbesson L."/>
            <person name="Teles M."/>
            <person name="MacKenzie S."/>
            <person name="Amaro C."/>
        </authorList>
    </citation>
    <scope>NUCLEOTIDE SEQUENCE</scope>
</reference>
<feature type="transmembrane region" description="Helical" evidence="1">
    <location>
        <begin position="12"/>
        <end position="35"/>
    </location>
</feature>
<keyword evidence="1" id="KW-0472">Membrane</keyword>
<name>A0A0E9SBM8_ANGAN</name>
<sequence>MVYRGLTRAIQLLSCVIVLVTVKVILPSNLGLIFLNG</sequence>
<dbReference type="EMBL" id="GBXM01069891">
    <property type="protein sequence ID" value="JAH38686.1"/>
    <property type="molecule type" value="Transcribed_RNA"/>
</dbReference>
<proteinExistence type="predicted"/>
<protein>
    <submittedName>
        <fullName evidence="2">Uncharacterized protein</fullName>
    </submittedName>
</protein>
<reference evidence="2" key="1">
    <citation type="submission" date="2014-11" db="EMBL/GenBank/DDBJ databases">
        <authorList>
            <person name="Amaro Gonzalez C."/>
        </authorList>
    </citation>
    <scope>NUCLEOTIDE SEQUENCE</scope>
</reference>
<evidence type="ECO:0000256" key="1">
    <source>
        <dbReference type="SAM" id="Phobius"/>
    </source>
</evidence>
<organism evidence="2">
    <name type="scientific">Anguilla anguilla</name>
    <name type="common">European freshwater eel</name>
    <name type="synonym">Muraena anguilla</name>
    <dbReference type="NCBI Taxonomy" id="7936"/>
    <lineage>
        <taxon>Eukaryota</taxon>
        <taxon>Metazoa</taxon>
        <taxon>Chordata</taxon>
        <taxon>Craniata</taxon>
        <taxon>Vertebrata</taxon>
        <taxon>Euteleostomi</taxon>
        <taxon>Actinopterygii</taxon>
        <taxon>Neopterygii</taxon>
        <taxon>Teleostei</taxon>
        <taxon>Anguilliformes</taxon>
        <taxon>Anguillidae</taxon>
        <taxon>Anguilla</taxon>
    </lineage>
</organism>
<evidence type="ECO:0000313" key="2">
    <source>
        <dbReference type="EMBL" id="JAH38686.1"/>
    </source>
</evidence>